<reference evidence="13 15" key="1">
    <citation type="submission" date="2013-02" db="EMBL/GenBank/DDBJ databases">
        <title>The Genome Sequence of Enterococcus gilvus ATCC BAA-350.</title>
        <authorList>
            <consortium name="The Broad Institute Genome Sequencing Platform"/>
            <consortium name="The Broad Institute Genome Sequencing Center for Infectious Disease"/>
            <person name="Earl A.M."/>
            <person name="Gilmore M.S."/>
            <person name="Lebreton F."/>
            <person name="Walker B."/>
            <person name="Young S.K."/>
            <person name="Zeng Q."/>
            <person name="Gargeya S."/>
            <person name="Fitzgerald M."/>
            <person name="Haas B."/>
            <person name="Abouelleil A."/>
            <person name="Alvarado L."/>
            <person name="Arachchi H.M."/>
            <person name="Berlin A.M."/>
            <person name="Chapman S.B."/>
            <person name="Dewar J."/>
            <person name="Goldberg J."/>
            <person name="Griggs A."/>
            <person name="Gujja S."/>
            <person name="Hansen M."/>
            <person name="Howarth C."/>
            <person name="Imamovic A."/>
            <person name="Larimer J."/>
            <person name="McCowan C."/>
            <person name="Murphy C."/>
            <person name="Neiman D."/>
            <person name="Pearson M."/>
            <person name="Priest M."/>
            <person name="Roberts A."/>
            <person name="Saif S."/>
            <person name="Shea T."/>
            <person name="Sisk P."/>
            <person name="Sykes S."/>
            <person name="Wortman J."/>
            <person name="Nusbaum C."/>
            <person name="Birren B."/>
        </authorList>
    </citation>
    <scope>NUCLEOTIDE SEQUENCE [LARGE SCALE GENOMIC DNA]</scope>
    <source>
        <strain evidence="13 15">ATCC BAA-350</strain>
    </source>
</reference>
<feature type="transmembrane region" description="Helical" evidence="10">
    <location>
        <begin position="282"/>
        <end position="303"/>
    </location>
</feature>
<keyword evidence="4 10" id="KW-0812">Transmembrane</keyword>
<dbReference type="InterPro" id="IPR017871">
    <property type="entry name" value="ABC_transporter-like_CS"/>
</dbReference>
<keyword evidence="6" id="KW-0067">ATP-binding</keyword>
<dbReference type="HOGENOM" id="CLU_000604_84_4_9"/>
<dbReference type="PANTHER" id="PTHR43394:SF1">
    <property type="entry name" value="ATP-BINDING CASSETTE SUB-FAMILY B MEMBER 10, MITOCHONDRIAL"/>
    <property type="match status" value="1"/>
</dbReference>
<reference evidence="14 16" key="2">
    <citation type="submission" date="2013-03" db="EMBL/GenBank/DDBJ databases">
        <title>The Genome Sequence of Enterococcus gilvus ATCC BAA-350 (PacBio/Illumina hybrid assembly).</title>
        <authorList>
            <consortium name="The Broad Institute Genomics Platform"/>
            <consortium name="The Broad Institute Genome Sequencing Center for Infectious Disease"/>
            <person name="Earl A."/>
            <person name="Russ C."/>
            <person name="Gilmore M."/>
            <person name="Surin D."/>
            <person name="Walker B."/>
            <person name="Young S."/>
            <person name="Zeng Q."/>
            <person name="Gargeya S."/>
            <person name="Fitzgerald M."/>
            <person name="Haas B."/>
            <person name="Abouelleil A."/>
            <person name="Allen A.W."/>
            <person name="Alvarado L."/>
            <person name="Arachchi H.M."/>
            <person name="Berlin A.M."/>
            <person name="Chapman S.B."/>
            <person name="Gainer-Dewar J."/>
            <person name="Goldberg J."/>
            <person name="Griggs A."/>
            <person name="Gujja S."/>
            <person name="Hansen M."/>
            <person name="Howarth C."/>
            <person name="Imamovic A."/>
            <person name="Ireland A."/>
            <person name="Larimer J."/>
            <person name="McCowan C."/>
            <person name="Murphy C."/>
            <person name="Pearson M."/>
            <person name="Poon T.W."/>
            <person name="Priest M."/>
            <person name="Roberts A."/>
            <person name="Saif S."/>
            <person name="Shea T."/>
            <person name="Sisk P."/>
            <person name="Sykes S."/>
            <person name="Wortman J."/>
            <person name="Nusbaum C."/>
            <person name="Birren B."/>
        </authorList>
    </citation>
    <scope>NUCLEOTIDE SEQUENCE [LARGE SCALE GENOMIC DNA]</scope>
    <source>
        <strain evidence="14 16">ATCC BAA-350</strain>
    </source>
</reference>
<keyword evidence="2" id="KW-0813">Transport</keyword>
<dbReference type="FunFam" id="1.20.1560.10:FF:000011">
    <property type="entry name" value="Multidrug ABC transporter ATP-binding protein"/>
    <property type="match status" value="1"/>
</dbReference>
<dbReference type="Gene3D" id="3.40.50.300">
    <property type="entry name" value="P-loop containing nucleotide triphosphate hydrolases"/>
    <property type="match status" value="1"/>
</dbReference>
<evidence type="ECO:0000256" key="9">
    <source>
        <dbReference type="SAM" id="MobiDB-lite"/>
    </source>
</evidence>
<dbReference type="Proteomes" id="UP000014160">
    <property type="component" value="Unassembled WGS sequence"/>
</dbReference>
<evidence type="ECO:0000259" key="11">
    <source>
        <dbReference type="PROSITE" id="PS50893"/>
    </source>
</evidence>
<evidence type="ECO:0000256" key="3">
    <source>
        <dbReference type="ARBA" id="ARBA00022475"/>
    </source>
</evidence>
<dbReference type="Proteomes" id="UP000013750">
    <property type="component" value="Unassembled WGS sequence"/>
</dbReference>
<dbReference type="InterPro" id="IPR003439">
    <property type="entry name" value="ABC_transporter-like_ATP-bd"/>
</dbReference>
<dbReference type="PROSITE" id="PS00211">
    <property type="entry name" value="ABC_TRANSPORTER_1"/>
    <property type="match status" value="1"/>
</dbReference>
<evidence type="ECO:0000256" key="1">
    <source>
        <dbReference type="ARBA" id="ARBA00004651"/>
    </source>
</evidence>
<dbReference type="GO" id="GO:0015421">
    <property type="term" value="F:ABC-type oligopeptide transporter activity"/>
    <property type="evidence" value="ECO:0007669"/>
    <property type="project" value="TreeGrafter"/>
</dbReference>
<dbReference type="EMBL" id="ASWH01000001">
    <property type="protein sequence ID" value="EOW81018.1"/>
    <property type="molecule type" value="Genomic_DNA"/>
</dbReference>
<evidence type="ECO:0000256" key="2">
    <source>
        <dbReference type="ARBA" id="ARBA00022448"/>
    </source>
</evidence>
<dbReference type="EMBL" id="AJDQ01000012">
    <property type="protein sequence ID" value="EOI53707.1"/>
    <property type="molecule type" value="Genomic_DNA"/>
</dbReference>
<gene>
    <name evidence="14" type="ORF">I592_00303</name>
    <name evidence="13" type="ORF">UKC_03659</name>
</gene>
<evidence type="ECO:0000313" key="14">
    <source>
        <dbReference type="EMBL" id="EOW81018.1"/>
    </source>
</evidence>
<keyword evidence="7 10" id="KW-1133">Transmembrane helix</keyword>
<dbReference type="Pfam" id="PF00664">
    <property type="entry name" value="ABC_membrane"/>
    <property type="match status" value="1"/>
</dbReference>
<dbReference type="InterPro" id="IPR011527">
    <property type="entry name" value="ABC1_TM_dom"/>
</dbReference>
<dbReference type="GO" id="GO:0005886">
    <property type="term" value="C:plasma membrane"/>
    <property type="evidence" value="ECO:0007669"/>
    <property type="project" value="UniProtKB-SubCell"/>
</dbReference>
<evidence type="ECO:0000256" key="5">
    <source>
        <dbReference type="ARBA" id="ARBA00022741"/>
    </source>
</evidence>
<dbReference type="GO" id="GO:0016887">
    <property type="term" value="F:ATP hydrolysis activity"/>
    <property type="evidence" value="ECO:0007669"/>
    <property type="project" value="InterPro"/>
</dbReference>
<dbReference type="PROSITE" id="PS50929">
    <property type="entry name" value="ABC_TM1F"/>
    <property type="match status" value="1"/>
</dbReference>
<feature type="domain" description="ABC transporter" evidence="11">
    <location>
        <begin position="372"/>
        <end position="606"/>
    </location>
</feature>
<feature type="transmembrane region" description="Helical" evidence="10">
    <location>
        <begin position="197"/>
        <end position="214"/>
    </location>
</feature>
<keyword evidence="8 10" id="KW-0472">Membrane</keyword>
<protein>
    <recommendedName>
        <fullName evidence="17">ABC transporter ATP-binding protein/permease</fullName>
    </recommendedName>
</protein>
<dbReference type="eggNOG" id="COG1132">
    <property type="taxonomic scope" value="Bacteria"/>
</dbReference>
<evidence type="ECO:0000256" key="10">
    <source>
        <dbReference type="SAM" id="Phobius"/>
    </source>
</evidence>
<keyword evidence="3" id="KW-1003">Cell membrane</keyword>
<dbReference type="CDD" id="cd18547">
    <property type="entry name" value="ABC_6TM_Tm288_like"/>
    <property type="match status" value="1"/>
</dbReference>
<evidence type="ECO:0000256" key="7">
    <source>
        <dbReference type="ARBA" id="ARBA00022989"/>
    </source>
</evidence>
<dbReference type="Pfam" id="PF00005">
    <property type="entry name" value="ABC_tran"/>
    <property type="match status" value="1"/>
</dbReference>
<organism evidence="13 15">
    <name type="scientific">Enterococcus gilvus ATCC BAA-350</name>
    <dbReference type="NCBI Taxonomy" id="1158614"/>
    <lineage>
        <taxon>Bacteria</taxon>
        <taxon>Bacillati</taxon>
        <taxon>Bacillota</taxon>
        <taxon>Bacilli</taxon>
        <taxon>Lactobacillales</taxon>
        <taxon>Enterococcaceae</taxon>
        <taxon>Enterococcus</taxon>
    </lineage>
</organism>
<accession>R2XUQ9</accession>
<dbReference type="OrthoDB" id="9770415at2"/>
<dbReference type="InterPro" id="IPR027417">
    <property type="entry name" value="P-loop_NTPase"/>
</dbReference>
<dbReference type="SUPFAM" id="SSF90123">
    <property type="entry name" value="ABC transporter transmembrane region"/>
    <property type="match status" value="1"/>
</dbReference>
<dbReference type="PROSITE" id="PS50893">
    <property type="entry name" value="ABC_TRANSPORTER_2"/>
    <property type="match status" value="1"/>
</dbReference>
<evidence type="ECO:0008006" key="17">
    <source>
        <dbReference type="Google" id="ProtNLM"/>
    </source>
</evidence>
<comment type="subcellular location">
    <subcellularLocation>
        <location evidence="1">Cell membrane</location>
        <topology evidence="1">Multi-pass membrane protein</topology>
    </subcellularLocation>
</comment>
<keyword evidence="5" id="KW-0547">Nucleotide-binding</keyword>
<evidence type="ECO:0000259" key="12">
    <source>
        <dbReference type="PROSITE" id="PS50929"/>
    </source>
</evidence>
<evidence type="ECO:0000256" key="4">
    <source>
        <dbReference type="ARBA" id="ARBA00022692"/>
    </source>
</evidence>
<sequence length="610" mass="67714">MAEQKQNRPRGGGHGPVGAPVEKAKDFKGTIKKLVSYLGAYKIGVFFVMIFAIASTIFNIWGPKILSKAITELFNGLIKKYQGTGDINFDKIGGILLFMLGLYVAASVFGIIQGWIMSTISQKITYRMRKEISEKINRMPMNYFESRTTGEVLSRITNDVDTLGQSLNQSLTQLITSTFTIIGVIVMMLSISVKMTGVAILIVPISLILIMIVVKNSQKYFKTQQEYLGVINGKVEETIGGYTIVRLFNDEENSLTEFKEQNDILFKSAWKSQFLSGLMQPIMNFVGNLGYVGVAIVGGIMAYNGSITVGDIQAFIQYVRNLTQPIAQLAQVSNMLQSMAAAAERVFEFLSEEEEDQMAENPVQIDKAKGMVDFEHVQFGYTPDKIVIQDFTSHVDPGQTVAIVGPTGAGKTTMVKLLMRFYDVNSGAIKIDGHNIKDFNRADLRKNIGMVLQDTWLFKGTIMDNLRYGRLDATDEEVYAAAKAAHVDHFIKTLPGGYDMELNEESSNISQGQKQLLTIARAILADKPILILDEATSSVDTRTEGLIQEAMNNLMKGRTSFVIAHRLSTIKDADKILYMQNGDIKEQGSHEELLAKNGLYAALYNSQFEE</sequence>
<feature type="domain" description="ABC transmembrane type-1" evidence="12">
    <location>
        <begin position="46"/>
        <end position="338"/>
    </location>
</feature>
<feature type="transmembrane region" description="Helical" evidence="10">
    <location>
        <begin position="171"/>
        <end position="191"/>
    </location>
</feature>
<dbReference type="SMART" id="SM00382">
    <property type="entry name" value="AAA"/>
    <property type="match status" value="1"/>
</dbReference>
<dbReference type="FunFam" id="3.40.50.300:FF:000287">
    <property type="entry name" value="Multidrug ABC transporter ATP-binding protein"/>
    <property type="match status" value="1"/>
</dbReference>
<dbReference type="SUPFAM" id="SSF52540">
    <property type="entry name" value="P-loop containing nucleoside triphosphate hydrolases"/>
    <property type="match status" value="1"/>
</dbReference>
<feature type="transmembrane region" description="Helical" evidence="10">
    <location>
        <begin position="95"/>
        <end position="120"/>
    </location>
</feature>
<evidence type="ECO:0000256" key="6">
    <source>
        <dbReference type="ARBA" id="ARBA00022840"/>
    </source>
</evidence>
<name>R2XUQ9_9ENTE</name>
<keyword evidence="16" id="KW-1185">Reference proteome</keyword>
<dbReference type="InterPro" id="IPR039421">
    <property type="entry name" value="Type_1_exporter"/>
</dbReference>
<dbReference type="RefSeq" id="WP_010781999.1">
    <property type="nucleotide sequence ID" value="NZ_ASWH01000001.1"/>
</dbReference>
<dbReference type="PATRIC" id="fig|1158614.3.peg.3645"/>
<dbReference type="GO" id="GO:0005524">
    <property type="term" value="F:ATP binding"/>
    <property type="evidence" value="ECO:0007669"/>
    <property type="project" value="UniProtKB-KW"/>
</dbReference>
<evidence type="ECO:0000313" key="16">
    <source>
        <dbReference type="Proteomes" id="UP000014160"/>
    </source>
</evidence>
<feature type="region of interest" description="Disordered" evidence="9">
    <location>
        <begin position="1"/>
        <end position="21"/>
    </location>
</feature>
<proteinExistence type="predicted"/>
<dbReference type="InterPro" id="IPR036640">
    <property type="entry name" value="ABC1_TM_sf"/>
</dbReference>
<evidence type="ECO:0000256" key="8">
    <source>
        <dbReference type="ARBA" id="ARBA00023136"/>
    </source>
</evidence>
<dbReference type="PANTHER" id="PTHR43394">
    <property type="entry name" value="ATP-DEPENDENT PERMEASE MDL1, MITOCHONDRIAL"/>
    <property type="match status" value="1"/>
</dbReference>
<feature type="transmembrane region" description="Helical" evidence="10">
    <location>
        <begin position="34"/>
        <end position="58"/>
    </location>
</feature>
<comment type="caution">
    <text evidence="13">The sequence shown here is derived from an EMBL/GenBank/DDBJ whole genome shotgun (WGS) entry which is preliminary data.</text>
</comment>
<dbReference type="InterPro" id="IPR003593">
    <property type="entry name" value="AAA+_ATPase"/>
</dbReference>
<dbReference type="Gene3D" id="1.20.1560.10">
    <property type="entry name" value="ABC transporter type 1, transmembrane domain"/>
    <property type="match status" value="1"/>
</dbReference>
<evidence type="ECO:0000313" key="13">
    <source>
        <dbReference type="EMBL" id="EOI53707.1"/>
    </source>
</evidence>
<evidence type="ECO:0000313" key="15">
    <source>
        <dbReference type="Proteomes" id="UP000013750"/>
    </source>
</evidence>
<dbReference type="AlphaFoldDB" id="R2XUQ9"/>